<evidence type="ECO:0000313" key="2">
    <source>
        <dbReference type="Proteomes" id="UP000661025"/>
    </source>
</evidence>
<reference evidence="1" key="1">
    <citation type="submission" date="2020-09" db="EMBL/GenBank/DDBJ databases">
        <title>Streptomyces canutascabiei sp. nov., which causes potato common scab and is distributed across the world.</title>
        <authorList>
            <person name="Nguyen H.P."/>
            <person name="Weisberg A.J."/>
            <person name="Chang J.H."/>
            <person name="Clarke C.R."/>
        </authorList>
    </citation>
    <scope>NUCLEOTIDE SEQUENCE</scope>
    <source>
        <strain evidence="1">ID-01-6.2a</strain>
    </source>
</reference>
<evidence type="ECO:0000313" key="1">
    <source>
        <dbReference type="EMBL" id="MBD9729886.1"/>
    </source>
</evidence>
<accession>A0A927LBX7</accession>
<organism evidence="1 2">
    <name type="scientific">Streptomyces caniscabiei</name>
    <dbReference type="NCBI Taxonomy" id="2746961"/>
    <lineage>
        <taxon>Bacteria</taxon>
        <taxon>Bacillati</taxon>
        <taxon>Actinomycetota</taxon>
        <taxon>Actinomycetes</taxon>
        <taxon>Kitasatosporales</taxon>
        <taxon>Streptomycetaceae</taxon>
        <taxon>Streptomyces</taxon>
    </lineage>
</organism>
<comment type="caution">
    <text evidence="1">The sequence shown here is derived from an EMBL/GenBank/DDBJ whole genome shotgun (WGS) entry which is preliminary data.</text>
</comment>
<dbReference type="EMBL" id="JACYXT010000033">
    <property type="protein sequence ID" value="MBD9729886.1"/>
    <property type="molecule type" value="Genomic_DNA"/>
</dbReference>
<evidence type="ECO:0008006" key="3">
    <source>
        <dbReference type="Google" id="ProtNLM"/>
    </source>
</evidence>
<dbReference type="GeneID" id="79927889"/>
<proteinExistence type="predicted"/>
<dbReference type="RefSeq" id="WP_192365921.1">
    <property type="nucleotide sequence ID" value="NZ_CP119182.1"/>
</dbReference>
<protein>
    <recommendedName>
        <fullName evidence="3">2-phosphosulfolactate phosphatase</fullName>
    </recommendedName>
</protein>
<gene>
    <name evidence="1" type="ORF">IHE70_43295</name>
</gene>
<sequence>MSDWAAQSGAGVRFEWGPAGADRLVAAAASGRQLAAMGFVEDMAIATAKDTCAVVPVRDGDGAFALG</sequence>
<dbReference type="AlphaFoldDB" id="A0A927LBX7"/>
<dbReference type="Proteomes" id="UP000661025">
    <property type="component" value="Unassembled WGS sequence"/>
</dbReference>
<name>A0A927LBX7_9ACTN</name>